<dbReference type="GO" id="GO:0019265">
    <property type="term" value="P:glycine biosynthetic process, by transamination of glyoxylate"/>
    <property type="evidence" value="ECO:0007669"/>
    <property type="project" value="TreeGrafter"/>
</dbReference>
<dbReference type="InterPro" id="IPR015421">
    <property type="entry name" value="PyrdxlP-dep_Trfase_major"/>
</dbReference>
<proteinExistence type="inferred from homology"/>
<dbReference type="InterPro" id="IPR015422">
    <property type="entry name" value="PyrdxlP-dep_Trfase_small"/>
</dbReference>
<dbReference type="PIRSF" id="PIRSF000524">
    <property type="entry name" value="SPT"/>
    <property type="match status" value="1"/>
</dbReference>
<dbReference type="SUPFAM" id="SSF53383">
    <property type="entry name" value="PLP-dependent transferases"/>
    <property type="match status" value="1"/>
</dbReference>
<evidence type="ECO:0000259" key="6">
    <source>
        <dbReference type="Pfam" id="PF00266"/>
    </source>
</evidence>
<accession>A0A0J1CYN5</accession>
<protein>
    <recommendedName>
        <fullName evidence="6">Aminotransferase class V domain-containing protein</fullName>
    </recommendedName>
</protein>
<dbReference type="GO" id="GO:0008453">
    <property type="term" value="F:alanine-glyoxylate transaminase activity"/>
    <property type="evidence" value="ECO:0007669"/>
    <property type="project" value="TreeGrafter"/>
</dbReference>
<dbReference type="Proteomes" id="UP000035963">
    <property type="component" value="Unassembled WGS sequence"/>
</dbReference>
<dbReference type="OrthoDB" id="9766472at2"/>
<comment type="caution">
    <text evidence="7">The sequence shown here is derived from an EMBL/GenBank/DDBJ whole genome shotgun (WGS) entry which is preliminary data.</text>
</comment>
<organism evidence="7 8">
    <name type="scientific">Caballeronia mineralivorans PML1(12)</name>
    <dbReference type="NCBI Taxonomy" id="908627"/>
    <lineage>
        <taxon>Bacteria</taxon>
        <taxon>Pseudomonadati</taxon>
        <taxon>Pseudomonadota</taxon>
        <taxon>Betaproteobacteria</taxon>
        <taxon>Burkholderiales</taxon>
        <taxon>Burkholderiaceae</taxon>
        <taxon>Caballeronia</taxon>
    </lineage>
</organism>
<dbReference type="EMBL" id="AEJF01000088">
    <property type="protein sequence ID" value="KLU25652.1"/>
    <property type="molecule type" value="Genomic_DNA"/>
</dbReference>
<feature type="domain" description="Aminotransferase class V" evidence="6">
    <location>
        <begin position="12"/>
        <end position="342"/>
    </location>
</feature>
<keyword evidence="3 5" id="KW-0663">Pyridoxal phosphate</keyword>
<gene>
    <name evidence="7" type="ORF">EOS_13830</name>
</gene>
<name>A0A0J1CYN5_9BURK</name>
<evidence type="ECO:0000256" key="1">
    <source>
        <dbReference type="ARBA" id="ARBA00001933"/>
    </source>
</evidence>
<dbReference type="Gene3D" id="3.40.640.10">
    <property type="entry name" value="Type I PLP-dependent aspartate aminotransferase-like (Major domain)"/>
    <property type="match status" value="1"/>
</dbReference>
<dbReference type="InterPro" id="IPR024169">
    <property type="entry name" value="SP_NH2Trfase/AEP_transaminase"/>
</dbReference>
<reference evidence="7 8" key="1">
    <citation type="journal article" date="2015" name="Genome Announc.">
        <title>Draft Genome Sequence of Burkholderia sp. Strain PML1(12), an Ectomycorrhizosphere-Inhabiting Bacterium with Effective Mineral-Weathering Ability.</title>
        <authorList>
            <person name="Uroz S."/>
            <person name="Oger P."/>
        </authorList>
    </citation>
    <scope>NUCLEOTIDE SEQUENCE [LARGE SCALE GENOMIC DNA]</scope>
    <source>
        <strain evidence="8">PML1(12)</strain>
    </source>
</reference>
<evidence type="ECO:0000313" key="7">
    <source>
        <dbReference type="EMBL" id="KLU25652.1"/>
    </source>
</evidence>
<dbReference type="RefSeq" id="WP_047847216.1">
    <property type="nucleotide sequence ID" value="NZ_AEJF01000088.1"/>
</dbReference>
<evidence type="ECO:0000256" key="5">
    <source>
        <dbReference type="PIRSR" id="PIRSR000524-50"/>
    </source>
</evidence>
<dbReference type="InterPro" id="IPR000192">
    <property type="entry name" value="Aminotrans_V_dom"/>
</dbReference>
<feature type="modified residue" description="N6-(pyridoxal phosphate)lysine" evidence="5">
    <location>
        <position position="202"/>
    </location>
</feature>
<dbReference type="InterPro" id="IPR015424">
    <property type="entry name" value="PyrdxlP-dep_Trfase"/>
</dbReference>
<evidence type="ECO:0000256" key="4">
    <source>
        <dbReference type="PIRSR" id="PIRSR000524-1"/>
    </source>
</evidence>
<dbReference type="Gene3D" id="3.90.1150.10">
    <property type="entry name" value="Aspartate Aminotransferase, domain 1"/>
    <property type="match status" value="1"/>
</dbReference>
<dbReference type="GO" id="GO:0004760">
    <property type="term" value="F:L-serine-pyruvate transaminase activity"/>
    <property type="evidence" value="ECO:0007669"/>
    <property type="project" value="TreeGrafter"/>
</dbReference>
<evidence type="ECO:0000256" key="3">
    <source>
        <dbReference type="ARBA" id="ARBA00022898"/>
    </source>
</evidence>
<dbReference type="Pfam" id="PF00266">
    <property type="entry name" value="Aminotran_5"/>
    <property type="match status" value="1"/>
</dbReference>
<keyword evidence="8" id="KW-1185">Reference proteome</keyword>
<evidence type="ECO:0000256" key="2">
    <source>
        <dbReference type="ARBA" id="ARBA00009236"/>
    </source>
</evidence>
<dbReference type="PANTHER" id="PTHR21152:SF40">
    <property type="entry name" value="ALANINE--GLYOXYLATE AMINOTRANSFERASE"/>
    <property type="match status" value="1"/>
</dbReference>
<dbReference type="AlphaFoldDB" id="A0A0J1CYN5"/>
<comment type="similarity">
    <text evidence="2">Belongs to the class-V pyridoxal-phosphate-dependent aminotransferase family.</text>
</comment>
<sequence length="396" mass="42229">MNDSTRLPGHRFLHSPGPSRVPDEVLHAMSRQPMDLADPRLDRCIAACETGLKRVLQTAQSDVFLYAANGHGAWEAVIANLIAPGQAVLVAGTGHFSESWAVQTEAMGGRVIRTPWVEGRPIDPADVEAALRADAEREIVAVFIVHTDTASGITNDLPALRAAIDRADHPALFVVDVVASLAAAPFAMDATRINVVVGASQKALMVPPGLAFVAVDAAAMEVSRRNTVPRFYWDWQRRQSPLSYRKFCGTPPQSLLAGLEASLGLIFREGVTEVLERHRRIAEAVHAAVECWSEAGALRFFCEVPAARSVSVTTIEVSAGIDPEAIRSVARERFEVAIAGGLGTLAGRAFRIGHLGDMNPAMILGCLAGVEAAMTVQGVPFGRGGVERAIARLAAD</sequence>
<dbReference type="PANTHER" id="PTHR21152">
    <property type="entry name" value="AMINOTRANSFERASE CLASS V"/>
    <property type="match status" value="1"/>
</dbReference>
<evidence type="ECO:0000313" key="8">
    <source>
        <dbReference type="Proteomes" id="UP000035963"/>
    </source>
</evidence>
<feature type="binding site" evidence="4">
    <location>
        <position position="351"/>
    </location>
    <ligand>
        <name>substrate</name>
    </ligand>
</feature>
<comment type="cofactor">
    <cofactor evidence="1 5">
        <name>pyridoxal 5'-phosphate</name>
        <dbReference type="ChEBI" id="CHEBI:597326"/>
    </cofactor>
</comment>
<dbReference type="PATRIC" id="fig|908627.4.peg.3081"/>